<evidence type="ECO:0000256" key="1">
    <source>
        <dbReference type="SAM" id="MobiDB-lite"/>
    </source>
</evidence>
<dbReference type="EMBL" id="JDSQ01000013">
    <property type="protein sequence ID" value="EWS77866.1"/>
    <property type="molecule type" value="Genomic_DNA"/>
</dbReference>
<reference evidence="2 3" key="1">
    <citation type="journal article" date="2014" name="Genome Announc.">
        <title>Draft Genome Sequence of Xylella fastidiosa Pear Leaf Scorch Strain in Taiwan.</title>
        <authorList>
            <person name="Su C.C."/>
            <person name="Deng W.L."/>
            <person name="Jan F.J."/>
            <person name="Chang C.J."/>
            <person name="Huang H."/>
            <person name="Chen J."/>
        </authorList>
    </citation>
    <scope>NUCLEOTIDE SEQUENCE [LARGE SCALE GENOMIC DNA]</scope>
    <source>
        <strain evidence="2 3">PLS229</strain>
    </source>
</reference>
<feature type="region of interest" description="Disordered" evidence="1">
    <location>
        <begin position="1"/>
        <end position="20"/>
    </location>
</feature>
<sequence length="59" mass="6635">MRDNATGTSTSNQSDDSNFDDVRSAYTTGVFAFGQEYNKQYSILIRNTDQQAAHIQLIE</sequence>
<organism evidence="2 3">
    <name type="scientific">Xylella taiwanensis</name>
    <dbReference type="NCBI Taxonomy" id="1444770"/>
    <lineage>
        <taxon>Bacteria</taxon>
        <taxon>Pseudomonadati</taxon>
        <taxon>Pseudomonadota</taxon>
        <taxon>Gammaproteobacteria</taxon>
        <taxon>Lysobacterales</taxon>
        <taxon>Lysobacteraceae</taxon>
        <taxon>Xylella</taxon>
    </lineage>
</organism>
<gene>
    <name evidence="2" type="ORF">AF72_08795</name>
</gene>
<dbReference type="AlphaFoldDB" id="Z9JJ54"/>
<accession>Z9JJ54</accession>
<evidence type="ECO:0000313" key="3">
    <source>
        <dbReference type="Proteomes" id="UP000020406"/>
    </source>
</evidence>
<evidence type="ECO:0000313" key="2">
    <source>
        <dbReference type="EMBL" id="EWS77866.1"/>
    </source>
</evidence>
<dbReference type="Proteomes" id="UP000020406">
    <property type="component" value="Unassembled WGS sequence"/>
</dbReference>
<dbReference type="STRING" id="1444770.AF72_08795"/>
<name>Z9JJ54_9GAMM</name>
<comment type="caution">
    <text evidence="2">The sequence shown here is derived from an EMBL/GenBank/DDBJ whole genome shotgun (WGS) entry which is preliminary data.</text>
</comment>
<protein>
    <submittedName>
        <fullName evidence="2">Uncharacterized protein</fullName>
    </submittedName>
</protein>
<dbReference type="KEGG" id="xtw:AB672_08660"/>
<proteinExistence type="predicted"/>
<feature type="compositionally biased region" description="Polar residues" evidence="1">
    <location>
        <begin position="1"/>
        <end position="16"/>
    </location>
</feature>